<gene>
    <name evidence="2" type="ORF">SCMC78_26240</name>
</gene>
<dbReference type="KEGG" id="stcm:SCMC78_26240"/>
<name>A0AB33KDS0_9ACTN</name>
<dbReference type="AlphaFoldDB" id="A0AB33KDS0"/>
<evidence type="ECO:0000256" key="1">
    <source>
        <dbReference type="SAM" id="SignalP"/>
    </source>
</evidence>
<protein>
    <recommendedName>
        <fullName evidence="3">Secreted protein</fullName>
    </recommendedName>
</protein>
<proteinExistence type="predicted"/>
<feature type="signal peptide" evidence="1">
    <location>
        <begin position="1"/>
        <end position="21"/>
    </location>
</feature>
<evidence type="ECO:0000313" key="2">
    <source>
        <dbReference type="EMBL" id="BFP52817.1"/>
    </source>
</evidence>
<keyword evidence="1" id="KW-0732">Signal</keyword>
<dbReference type="EMBL" id="AP035884">
    <property type="protein sequence ID" value="BFP52817.1"/>
    <property type="molecule type" value="Genomic_DNA"/>
</dbReference>
<sequence length="170" mass="18234">MRRRVLKSALAAGALSGVVVAALVTGQPESPEQELTLRPVADEGPRHAVEDFAYPQADTILAEQGILLKRGDGHIVLAQCGSSPDLLEIYVRHESAEKFCFRTTGASGYLSLELPAVYGVQTKDHATELSTTVDGEEHRYDVAVNSWAPVGETADPEGREHVLVEIVTSG</sequence>
<reference evidence="2" key="1">
    <citation type="submission" date="2024-07" db="EMBL/GenBank/DDBJ databases">
        <title>Complete genome sequences of cellulolytic bacteria, Kitasatospora sp. CMC57 and Streptomyces sp. CMC78, isolated from Japanese agricultural soil.</title>
        <authorList>
            <person name="Hashimoto T."/>
            <person name="Ito M."/>
            <person name="Iwamoto M."/>
            <person name="Fukahori D."/>
            <person name="Shoda T."/>
            <person name="Sakoda M."/>
            <person name="Morohoshi T."/>
            <person name="Mitsuboshi M."/>
            <person name="Nishizawa T."/>
        </authorList>
    </citation>
    <scope>NUCLEOTIDE SEQUENCE</scope>
    <source>
        <strain evidence="2">CMC78</strain>
    </source>
</reference>
<dbReference type="RefSeq" id="WP_408053723.1">
    <property type="nucleotide sequence ID" value="NZ_AP035884.1"/>
</dbReference>
<organism evidence="2">
    <name type="scientific">Streptomyces sp. CMC78</name>
    <dbReference type="NCBI Taxonomy" id="3231512"/>
    <lineage>
        <taxon>Bacteria</taxon>
        <taxon>Bacillati</taxon>
        <taxon>Actinomycetota</taxon>
        <taxon>Actinomycetes</taxon>
        <taxon>Kitasatosporales</taxon>
        <taxon>Streptomycetaceae</taxon>
        <taxon>Streptomyces</taxon>
    </lineage>
</organism>
<feature type="chain" id="PRO_5044298593" description="Secreted protein" evidence="1">
    <location>
        <begin position="22"/>
        <end position="170"/>
    </location>
</feature>
<evidence type="ECO:0008006" key="3">
    <source>
        <dbReference type="Google" id="ProtNLM"/>
    </source>
</evidence>
<accession>A0AB33KDS0</accession>